<feature type="region of interest" description="Disordered" evidence="2">
    <location>
        <begin position="35"/>
        <end position="67"/>
    </location>
</feature>
<evidence type="ECO:0000256" key="1">
    <source>
        <dbReference type="ARBA" id="ARBA00007689"/>
    </source>
</evidence>
<keyword evidence="5" id="KW-1185">Reference proteome</keyword>
<dbReference type="InterPro" id="IPR011008">
    <property type="entry name" value="Dimeric_a/b-barrel"/>
</dbReference>
<organism evidence="4 5">
    <name type="scientific">Motilibacter rhizosphaerae</name>
    <dbReference type="NCBI Taxonomy" id="598652"/>
    <lineage>
        <taxon>Bacteria</taxon>
        <taxon>Bacillati</taxon>
        <taxon>Actinomycetota</taxon>
        <taxon>Actinomycetes</taxon>
        <taxon>Motilibacterales</taxon>
        <taxon>Motilibacteraceae</taxon>
        <taxon>Motilibacter</taxon>
    </lineage>
</organism>
<evidence type="ECO:0000313" key="4">
    <source>
        <dbReference type="EMBL" id="RZS90344.1"/>
    </source>
</evidence>
<dbReference type="OrthoDB" id="668782at2"/>
<name>A0A4Q7NTK0_9ACTN</name>
<protein>
    <recommendedName>
        <fullName evidence="3">YCII-related domain-containing protein</fullName>
    </recommendedName>
</protein>
<reference evidence="4 5" key="1">
    <citation type="submission" date="2019-02" db="EMBL/GenBank/DDBJ databases">
        <title>Genomic Encyclopedia of Type Strains, Phase IV (KMG-IV): sequencing the most valuable type-strain genomes for metagenomic binning, comparative biology and taxonomic classification.</title>
        <authorList>
            <person name="Goeker M."/>
        </authorList>
    </citation>
    <scope>NUCLEOTIDE SEQUENCE [LARGE SCALE GENOMIC DNA]</scope>
    <source>
        <strain evidence="4 5">DSM 45622</strain>
    </source>
</reference>
<evidence type="ECO:0000259" key="3">
    <source>
        <dbReference type="Pfam" id="PF03795"/>
    </source>
</evidence>
<dbReference type="PANTHER" id="PTHR35174">
    <property type="entry name" value="BLL7171 PROTEIN-RELATED"/>
    <property type="match status" value="1"/>
</dbReference>
<evidence type="ECO:0000256" key="2">
    <source>
        <dbReference type="SAM" id="MobiDB-lite"/>
    </source>
</evidence>
<comment type="similarity">
    <text evidence="1">Belongs to the YciI family.</text>
</comment>
<dbReference type="AlphaFoldDB" id="A0A4Q7NTK0"/>
<dbReference type="InterPro" id="IPR005545">
    <property type="entry name" value="YCII"/>
</dbReference>
<accession>A0A4Q7NTK0</accession>
<evidence type="ECO:0000313" key="5">
    <source>
        <dbReference type="Proteomes" id="UP000293638"/>
    </source>
</evidence>
<dbReference type="Gene3D" id="3.30.70.1060">
    <property type="entry name" value="Dimeric alpha+beta barrel"/>
    <property type="match status" value="1"/>
</dbReference>
<feature type="domain" description="YCII-related" evidence="3">
    <location>
        <begin position="3"/>
        <end position="112"/>
    </location>
</feature>
<dbReference type="PANTHER" id="PTHR35174:SF3">
    <property type="entry name" value="BLL7171 PROTEIN"/>
    <property type="match status" value="1"/>
</dbReference>
<dbReference type="SUPFAM" id="SSF54909">
    <property type="entry name" value="Dimeric alpha+beta barrel"/>
    <property type="match status" value="1"/>
</dbReference>
<sequence length="116" mass="12256">MAQYLVLIYDSEAAWAAADDQARKEVRTQHQAFQDTAGARNLGGNALQPAGTATSLRRDGSGGVSVTDGPFVETKEVLGGYYLLEAADLDEAVALAHQVPTLGGGVEVRPVQVIDW</sequence>
<comment type="caution">
    <text evidence="4">The sequence shown here is derived from an EMBL/GenBank/DDBJ whole genome shotgun (WGS) entry which is preliminary data.</text>
</comment>
<proteinExistence type="inferred from homology"/>
<dbReference type="EMBL" id="SGXD01000002">
    <property type="protein sequence ID" value="RZS90344.1"/>
    <property type="molecule type" value="Genomic_DNA"/>
</dbReference>
<dbReference type="Pfam" id="PF03795">
    <property type="entry name" value="YCII"/>
    <property type="match status" value="1"/>
</dbReference>
<gene>
    <name evidence="4" type="ORF">EV189_2129</name>
</gene>
<dbReference type="RefSeq" id="WP_130492814.1">
    <property type="nucleotide sequence ID" value="NZ_SGXD01000002.1"/>
</dbReference>
<dbReference type="Proteomes" id="UP000293638">
    <property type="component" value="Unassembled WGS sequence"/>
</dbReference>